<dbReference type="Pfam" id="PF16010">
    <property type="entry name" value="CDH-cyt"/>
    <property type="match status" value="1"/>
</dbReference>
<dbReference type="OrthoDB" id="413885at2759"/>
<dbReference type="AlphaFoldDB" id="A0A9P5HEP1"/>
<dbReference type="SUPFAM" id="SSF49344">
    <property type="entry name" value="CBD9-like"/>
    <property type="match status" value="1"/>
</dbReference>
<gene>
    <name evidence="4" type="ORF">G7Z17_g3436</name>
</gene>
<feature type="domain" description="Cellobiose dehydrogenase-like cytochrome" evidence="3">
    <location>
        <begin position="50"/>
        <end position="231"/>
    </location>
</feature>
<dbReference type="InterPro" id="IPR053208">
    <property type="entry name" value="GMC_Oxidoreductase_CD"/>
</dbReference>
<evidence type="ECO:0000313" key="5">
    <source>
        <dbReference type="Proteomes" id="UP000722485"/>
    </source>
</evidence>
<feature type="signal peptide" evidence="2">
    <location>
        <begin position="1"/>
        <end position="33"/>
    </location>
</feature>
<keyword evidence="2" id="KW-0732">Signal</keyword>
<protein>
    <recommendedName>
        <fullName evidence="3">Cellobiose dehydrogenase-like cytochrome domain-containing protein</fullName>
    </recommendedName>
</protein>
<feature type="compositionally biased region" description="Acidic residues" evidence="1">
    <location>
        <begin position="258"/>
        <end position="290"/>
    </location>
</feature>
<sequence length="305" mass="31757">MTLSRNTHRRHIRYVNPRCLAVTAIFLPALTLAQDDDEPTSSTSQFSEPFVDQITGLSMERFFGARTSFAFAFALPEVQTAPAGSFIGQLSFPLVNGEGWGAFGLTGDMEGNFILAVWPDATGGVMASFRQATDEDNPPEVTGDFAVRPIADGVSVNSTSLTYTFLCENCLDSTFGLGPEASSGDAVMGWALSEQPPLGDPSDPGARLGFHERGFGPFTARLAAASTPEFDAIAATALDPVPASANAVAATAGAFEEGSGDDDEGDDEVDDGADDEADDGVEDDVDDGVDDVAGGGDVDSDSDDD</sequence>
<accession>A0A9P5HEP1</accession>
<dbReference type="InterPro" id="IPR015920">
    <property type="entry name" value="Cellobiose_DH-like_cyt"/>
</dbReference>
<name>A0A9P5HEP1_9HYPO</name>
<dbReference type="CDD" id="cd09630">
    <property type="entry name" value="CDH_like_cytochrome"/>
    <property type="match status" value="1"/>
</dbReference>
<evidence type="ECO:0000256" key="2">
    <source>
        <dbReference type="SAM" id="SignalP"/>
    </source>
</evidence>
<dbReference type="Gene3D" id="2.60.40.1210">
    <property type="entry name" value="Cellobiose dehydrogenase, cytochrome domain"/>
    <property type="match status" value="1"/>
</dbReference>
<dbReference type="Proteomes" id="UP000722485">
    <property type="component" value="Unassembled WGS sequence"/>
</dbReference>
<evidence type="ECO:0000313" key="4">
    <source>
        <dbReference type="EMBL" id="KAF7553690.1"/>
    </source>
</evidence>
<reference evidence="4" key="1">
    <citation type="submission" date="2020-03" db="EMBL/GenBank/DDBJ databases">
        <title>Draft Genome Sequence of Cylindrodendrum hubeiense.</title>
        <authorList>
            <person name="Buettner E."/>
            <person name="Kellner H."/>
        </authorList>
    </citation>
    <scope>NUCLEOTIDE SEQUENCE</scope>
    <source>
        <strain evidence="4">IHI 201604</strain>
    </source>
</reference>
<feature type="region of interest" description="Disordered" evidence="1">
    <location>
        <begin position="250"/>
        <end position="305"/>
    </location>
</feature>
<dbReference type="EMBL" id="JAANBB010000042">
    <property type="protein sequence ID" value="KAF7553690.1"/>
    <property type="molecule type" value="Genomic_DNA"/>
</dbReference>
<comment type="caution">
    <text evidence="4">The sequence shown here is derived from an EMBL/GenBank/DDBJ whole genome shotgun (WGS) entry which is preliminary data.</text>
</comment>
<organism evidence="4 5">
    <name type="scientific">Cylindrodendrum hubeiense</name>
    <dbReference type="NCBI Taxonomy" id="595255"/>
    <lineage>
        <taxon>Eukaryota</taxon>
        <taxon>Fungi</taxon>
        <taxon>Dikarya</taxon>
        <taxon>Ascomycota</taxon>
        <taxon>Pezizomycotina</taxon>
        <taxon>Sordariomycetes</taxon>
        <taxon>Hypocreomycetidae</taxon>
        <taxon>Hypocreales</taxon>
        <taxon>Nectriaceae</taxon>
        <taxon>Cylindrodendrum</taxon>
    </lineage>
</organism>
<proteinExistence type="predicted"/>
<keyword evidence="5" id="KW-1185">Reference proteome</keyword>
<dbReference type="PANTHER" id="PTHR47190:SF1">
    <property type="entry name" value="GLUCOSE-METHANOL-CHOLINE OXIDOREDUCTASE N-TERMINAL DOMAIN-CONTAINING PROTEIN"/>
    <property type="match status" value="1"/>
</dbReference>
<dbReference type="PANTHER" id="PTHR47190">
    <property type="entry name" value="DEHYDROGENASE, PUTATIVE-RELATED"/>
    <property type="match status" value="1"/>
</dbReference>
<evidence type="ECO:0000256" key="1">
    <source>
        <dbReference type="SAM" id="MobiDB-lite"/>
    </source>
</evidence>
<evidence type="ECO:0000259" key="3">
    <source>
        <dbReference type="Pfam" id="PF16010"/>
    </source>
</evidence>
<feature type="chain" id="PRO_5040439575" description="Cellobiose dehydrogenase-like cytochrome domain-containing protein" evidence="2">
    <location>
        <begin position="34"/>
        <end position="305"/>
    </location>
</feature>